<comment type="caution">
    <text evidence="2">The sequence shown here is derived from an EMBL/GenBank/DDBJ whole genome shotgun (WGS) entry which is preliminary data.</text>
</comment>
<sequence length="53" mass="6200">MLQSIGYWFLMIAVILLLLLIVANVIYTRVEKRNNKGIYKSTKKIMEKDGKLK</sequence>
<protein>
    <submittedName>
        <fullName evidence="2">Uncharacterized protein</fullName>
    </submittedName>
</protein>
<proteinExistence type="predicted"/>
<accession>A0AAW6E8M1</accession>
<reference evidence="2" key="1">
    <citation type="submission" date="2023-01" db="EMBL/GenBank/DDBJ databases">
        <title>Human gut microbiome strain richness.</title>
        <authorList>
            <person name="Chen-Liaw A."/>
        </authorList>
    </citation>
    <scope>NUCLEOTIDE SEQUENCE</scope>
    <source>
        <strain evidence="2">D59st1_B8_D59t2_181005</strain>
    </source>
</reference>
<dbReference type="AlphaFoldDB" id="A0AAW6E8M1"/>
<gene>
    <name evidence="2" type="ORF">PNV70_14960</name>
</gene>
<evidence type="ECO:0000313" key="2">
    <source>
        <dbReference type="EMBL" id="MDB8743359.1"/>
    </source>
</evidence>
<dbReference type="RefSeq" id="WP_195552329.1">
    <property type="nucleotide sequence ID" value="NZ_JADMNX010000020.1"/>
</dbReference>
<evidence type="ECO:0000313" key="3">
    <source>
        <dbReference type="Proteomes" id="UP001211421"/>
    </source>
</evidence>
<feature type="transmembrane region" description="Helical" evidence="1">
    <location>
        <begin position="6"/>
        <end position="27"/>
    </location>
</feature>
<keyword evidence="1" id="KW-0812">Transmembrane</keyword>
<dbReference type="Proteomes" id="UP001211421">
    <property type="component" value="Unassembled WGS sequence"/>
</dbReference>
<evidence type="ECO:0000256" key="1">
    <source>
        <dbReference type="SAM" id="Phobius"/>
    </source>
</evidence>
<keyword evidence="1" id="KW-0472">Membrane</keyword>
<keyword evidence="1" id="KW-1133">Transmembrane helix</keyword>
<name>A0AAW6E8M1_9FIRM</name>
<organism evidence="2 3">
    <name type="scientific">Ruminococcus bicirculans</name>
    <name type="common">ex Wegman et al. 2014</name>
    <dbReference type="NCBI Taxonomy" id="1160721"/>
    <lineage>
        <taxon>Bacteria</taxon>
        <taxon>Bacillati</taxon>
        <taxon>Bacillota</taxon>
        <taxon>Clostridia</taxon>
        <taxon>Eubacteriales</taxon>
        <taxon>Oscillospiraceae</taxon>
        <taxon>Ruminococcus</taxon>
    </lineage>
</organism>
<dbReference type="EMBL" id="JAQMLS010000020">
    <property type="protein sequence ID" value="MDB8743359.1"/>
    <property type="molecule type" value="Genomic_DNA"/>
</dbReference>